<dbReference type="InterPro" id="IPR015683">
    <property type="entry name" value="Ionotropic_Glu_rcpt"/>
</dbReference>
<organism evidence="22 23">
    <name type="scientific">Paramormyrops kingsleyae</name>
    <dbReference type="NCBI Taxonomy" id="1676925"/>
    <lineage>
        <taxon>Eukaryota</taxon>
        <taxon>Metazoa</taxon>
        <taxon>Chordata</taxon>
        <taxon>Craniata</taxon>
        <taxon>Vertebrata</taxon>
        <taxon>Euteleostomi</taxon>
        <taxon>Actinopterygii</taxon>
        <taxon>Neopterygii</taxon>
        <taxon>Teleostei</taxon>
        <taxon>Osteoglossocephala</taxon>
        <taxon>Osteoglossomorpha</taxon>
        <taxon>Osteoglossiformes</taxon>
        <taxon>Mormyridae</taxon>
        <taxon>Paramormyrops</taxon>
    </lineage>
</organism>
<dbReference type="GO" id="GO:0007166">
    <property type="term" value="P:cell surface receptor signaling pathway"/>
    <property type="evidence" value="ECO:0007669"/>
    <property type="project" value="UniProtKB-ARBA"/>
</dbReference>
<dbReference type="PANTHER" id="PTHR18966">
    <property type="entry name" value="IONOTROPIC GLUTAMATE RECEPTOR"/>
    <property type="match status" value="1"/>
</dbReference>
<dbReference type="FunFam" id="3.40.190.10:FF:000001">
    <property type="entry name" value="Glutamate receptor ionotropic, kainate 2"/>
    <property type="match status" value="1"/>
</dbReference>
<evidence type="ECO:0000256" key="8">
    <source>
        <dbReference type="ARBA" id="ARBA00023065"/>
    </source>
</evidence>
<evidence type="ECO:0000256" key="12">
    <source>
        <dbReference type="ARBA" id="ARBA00023257"/>
    </source>
</evidence>
<keyword evidence="6 18" id="KW-1133">Transmembrane helix</keyword>
<proteinExistence type="inferred from homology"/>
<dbReference type="Ensembl" id="ENSPKIT00000002856.1">
    <property type="protein sequence ID" value="ENSPKIP00000022198.1"/>
    <property type="gene ID" value="ENSPKIG00000006257.1"/>
</dbReference>
<feature type="compositionally biased region" description="Low complexity" evidence="17">
    <location>
        <begin position="573"/>
        <end position="602"/>
    </location>
</feature>
<feature type="region of interest" description="Disordered" evidence="17">
    <location>
        <begin position="569"/>
        <end position="602"/>
    </location>
</feature>
<dbReference type="GeneTree" id="ENSGT00940000157342"/>
<keyword evidence="11" id="KW-0325">Glycoprotein</keyword>
<feature type="domain" description="Ionotropic glutamate receptor L-glutamate and glycine-binding" evidence="21">
    <location>
        <begin position="416"/>
        <end position="481"/>
    </location>
</feature>
<dbReference type="SMART" id="SM00918">
    <property type="entry name" value="Lig_chan-Glu_bd"/>
    <property type="match status" value="1"/>
</dbReference>
<dbReference type="Pfam" id="PF01094">
    <property type="entry name" value="ANF_receptor"/>
    <property type="match status" value="1"/>
</dbReference>
<evidence type="ECO:0000256" key="19">
    <source>
        <dbReference type="SAM" id="SignalP"/>
    </source>
</evidence>
<evidence type="ECO:0000256" key="9">
    <source>
        <dbReference type="ARBA" id="ARBA00023136"/>
    </source>
</evidence>
<dbReference type="Pfam" id="PF10613">
    <property type="entry name" value="Lig_chan-Glu_bd"/>
    <property type="match status" value="1"/>
</dbReference>
<dbReference type="InterPro" id="IPR028082">
    <property type="entry name" value="Peripla_BP_I"/>
</dbReference>
<keyword evidence="23" id="KW-1185">Reference proteome</keyword>
<dbReference type="GO" id="GO:0045211">
    <property type="term" value="C:postsynaptic membrane"/>
    <property type="evidence" value="ECO:0007669"/>
    <property type="project" value="UniProtKB-SubCell"/>
</dbReference>
<dbReference type="GO" id="GO:0022824">
    <property type="term" value="F:transmitter-gated monoatomic ion channel activity"/>
    <property type="evidence" value="ECO:0007669"/>
    <property type="project" value="UniProtKB-ARBA"/>
</dbReference>
<keyword evidence="2" id="KW-0813">Transport</keyword>
<dbReference type="Gene3D" id="3.40.190.10">
    <property type="entry name" value="Periplasmic binding protein-like II"/>
    <property type="match status" value="2"/>
</dbReference>
<dbReference type="Proteomes" id="UP000261540">
    <property type="component" value="Unplaced"/>
</dbReference>
<evidence type="ECO:0000313" key="23">
    <source>
        <dbReference type="Proteomes" id="UP000261540"/>
    </source>
</evidence>
<keyword evidence="7" id="KW-0770">Synapse</keyword>
<reference evidence="22" key="2">
    <citation type="submission" date="2025-09" db="UniProtKB">
        <authorList>
            <consortium name="Ensembl"/>
        </authorList>
    </citation>
    <scope>IDENTIFICATION</scope>
</reference>
<evidence type="ECO:0000256" key="1">
    <source>
        <dbReference type="ARBA" id="ARBA00008685"/>
    </source>
</evidence>
<evidence type="ECO:0000259" key="21">
    <source>
        <dbReference type="SMART" id="SM00918"/>
    </source>
</evidence>
<protein>
    <recommendedName>
        <fullName evidence="16">Glutamate receptor 1</fullName>
    </recommendedName>
</protein>
<keyword evidence="5 19" id="KW-0732">Signal</keyword>
<feature type="transmembrane region" description="Helical" evidence="18">
    <location>
        <begin position="533"/>
        <end position="555"/>
    </location>
</feature>
<comment type="subcellular location">
    <subcellularLocation>
        <location evidence="15">Postsynaptic cell membrane</location>
        <topology evidence="15">Multi-pass membrane protein</topology>
    </subcellularLocation>
</comment>
<keyword evidence="14" id="KW-0407">Ion channel</keyword>
<keyword evidence="12" id="KW-0628">Postsynaptic cell membrane</keyword>
<evidence type="ECO:0000256" key="18">
    <source>
        <dbReference type="SAM" id="Phobius"/>
    </source>
</evidence>
<feature type="transmembrane region" description="Helical" evidence="18">
    <location>
        <begin position="640"/>
        <end position="662"/>
    </location>
</feature>
<keyword evidence="10" id="KW-0675">Receptor</keyword>
<keyword evidence="8" id="KW-0406">Ion transport</keyword>
<evidence type="ECO:0000256" key="13">
    <source>
        <dbReference type="ARBA" id="ARBA00023286"/>
    </source>
</evidence>
<dbReference type="GO" id="GO:0034702">
    <property type="term" value="C:monoatomic ion channel complex"/>
    <property type="evidence" value="ECO:0007669"/>
    <property type="project" value="UniProtKB-ARBA"/>
</dbReference>
<dbReference type="SUPFAM" id="SSF81324">
    <property type="entry name" value="Voltage-gated potassium channels"/>
    <property type="match status" value="1"/>
</dbReference>
<evidence type="ECO:0000259" key="20">
    <source>
        <dbReference type="SMART" id="SM00079"/>
    </source>
</evidence>
<dbReference type="FunFam" id="3.40.50.2300:FF:000004">
    <property type="entry name" value="Glutamate receptor, ionotropic, AMPA 2"/>
    <property type="match status" value="1"/>
</dbReference>
<comment type="similarity">
    <text evidence="1">Belongs to the glutamate-gated ion channel (TC 1.A.10.1) family.</text>
</comment>
<dbReference type="AlphaFoldDB" id="A0A3B3RV65"/>
<dbReference type="Gene3D" id="3.40.50.2300">
    <property type="match status" value="2"/>
</dbReference>
<sequence>MQRSFTLLCTSVLGVCLSTSFPSNINIGGLFPTGSHEYEVFRFALSHHQEIPKLVPQVDMVNISDSFAMTYAFCSQFSKGVYAIIGLYDRKTVNMLMSFCGALHVCFVTPSFPIETSNQFVIQLRPELQDALVSLIEHYKWTKFVYMYSSDSGLTVMQKVLDTAAERNWLVTSVNLETMTEAAFMKVFQDLDKKKEGQIVIDCEVERLLAILKLIASQGKNVKSYHYILANLGFMDIDLTEFRNGGANVTGFQLVNDTDQTVSRISQQWLEFDNKDAKNIKKRLKYTGALTYDGVSVMSTAFQNLRRQRIDISRRGNAGDCLANPPAPWGQGIDIQRALQQVRIDGLTGHIQFNEKGRRTNYTVSVMELKPTGPKKVGYWNEDEKFVSTATYMLGGNESYGLQNRTYIVTTILESPYVMLKKNHEQLVGNDKYEGYCVELAAEIAKHVGYGYKLEIVADGKYGARDPDSKMWNGMVGELVYGKADVAVAPLTITLVREEVIDFSKPFMSLGISIMIKKPTKSKPGVFSFLDPLAYEIWMCIVFAYIGVSVVLFLVSRFSPYEWHAEDFEEGQDQQQNQQNQASSSGQQGQNQSPQNQQQQQEQTNEFGIFNSLWFSLGAFMQQGCDISPRSLSGRIVGGVWWFFTLIIISSYTANLAAFLTVERMVSPIESAEDLAKQTEIAYGTLDAGSTKEFFRRSKIAVFEKMWSYMKSADPSVFVKTTDEGVLRVRKSKGKYAYLLESTMNEYIEQRKPCDTMKVGGNLDSKGYGIATPKGSALRNPVNLAVLKLNEQGLLDKLKNKWWYDKGECGSGGGDSKDKTSALSLSNVAGVFYILIGGLGLAMLVALVEFCYKSRTESRRMKQSINDAMRSSTLTRMSGNGSGGENGRIVTHDFPKAMQTLPCMSHAAGMGLGTSGI</sequence>
<dbReference type="InterPro" id="IPR001320">
    <property type="entry name" value="Iontro_rcpt_C"/>
</dbReference>
<dbReference type="FunFam" id="1.10.287.70:FF:000064">
    <property type="entry name" value="Glutamate receptor ionotropic, kainate"/>
    <property type="match status" value="1"/>
</dbReference>
<evidence type="ECO:0000256" key="4">
    <source>
        <dbReference type="ARBA" id="ARBA00022692"/>
    </source>
</evidence>
<evidence type="ECO:0000256" key="11">
    <source>
        <dbReference type="ARBA" id="ARBA00023180"/>
    </source>
</evidence>
<keyword evidence="13" id="KW-1071">Ligand-gated ion channel</keyword>
<dbReference type="SUPFAM" id="SSF53822">
    <property type="entry name" value="Periplasmic binding protein-like I"/>
    <property type="match status" value="1"/>
</dbReference>
<evidence type="ECO:0000256" key="17">
    <source>
        <dbReference type="SAM" id="MobiDB-lite"/>
    </source>
</evidence>
<evidence type="ECO:0000256" key="16">
    <source>
        <dbReference type="ARBA" id="ARBA00072754"/>
    </source>
</evidence>
<feature type="chain" id="PRO_5017450890" description="Glutamate receptor 1" evidence="19">
    <location>
        <begin position="19"/>
        <end position="917"/>
    </location>
</feature>
<keyword evidence="4 18" id="KW-0812">Transmembrane</keyword>
<dbReference type="SMART" id="SM00079">
    <property type="entry name" value="PBPe"/>
    <property type="match status" value="1"/>
</dbReference>
<keyword evidence="9 18" id="KW-0472">Membrane</keyword>
<accession>A0A3B3RV65</accession>
<evidence type="ECO:0000256" key="2">
    <source>
        <dbReference type="ARBA" id="ARBA00022448"/>
    </source>
</evidence>
<dbReference type="FunFam" id="3.40.190.10:FF:000666">
    <property type="entry name" value="Glutamate receptor, ionotropic, AMPA 2a"/>
    <property type="match status" value="1"/>
</dbReference>
<evidence type="ECO:0000256" key="6">
    <source>
        <dbReference type="ARBA" id="ARBA00022989"/>
    </source>
</evidence>
<evidence type="ECO:0000256" key="3">
    <source>
        <dbReference type="ARBA" id="ARBA00022475"/>
    </source>
</evidence>
<keyword evidence="3" id="KW-1003">Cell membrane</keyword>
<dbReference type="Gene3D" id="1.10.287.70">
    <property type="match status" value="2"/>
</dbReference>
<feature type="domain" description="Ionotropic glutamate receptor C-terminal" evidence="20">
    <location>
        <begin position="406"/>
        <end position="805"/>
    </location>
</feature>
<feature type="transmembrane region" description="Helical" evidence="18">
    <location>
        <begin position="830"/>
        <end position="852"/>
    </location>
</feature>
<evidence type="ECO:0000256" key="14">
    <source>
        <dbReference type="ARBA" id="ARBA00023303"/>
    </source>
</evidence>
<evidence type="ECO:0000256" key="10">
    <source>
        <dbReference type="ARBA" id="ARBA00023170"/>
    </source>
</evidence>
<evidence type="ECO:0000256" key="5">
    <source>
        <dbReference type="ARBA" id="ARBA00022729"/>
    </source>
</evidence>
<dbReference type="InterPro" id="IPR001828">
    <property type="entry name" value="ANF_lig-bd_rcpt"/>
</dbReference>
<dbReference type="CDD" id="cd13729">
    <property type="entry name" value="PBP2_iGluR_AMPA_GluR1"/>
    <property type="match status" value="1"/>
</dbReference>
<name>A0A3B3RV65_9TELE</name>
<reference evidence="22" key="1">
    <citation type="submission" date="2025-08" db="UniProtKB">
        <authorList>
            <consortium name="Ensembl"/>
        </authorList>
    </citation>
    <scope>IDENTIFICATION</scope>
</reference>
<dbReference type="SUPFAM" id="SSF53850">
    <property type="entry name" value="Periplasmic binding protein-like II"/>
    <property type="match status" value="1"/>
</dbReference>
<evidence type="ECO:0000256" key="15">
    <source>
        <dbReference type="ARBA" id="ARBA00034104"/>
    </source>
</evidence>
<feature type="signal peptide" evidence="19">
    <location>
        <begin position="1"/>
        <end position="18"/>
    </location>
</feature>
<evidence type="ECO:0000313" key="22">
    <source>
        <dbReference type="Ensembl" id="ENSPKIP00000022198.1"/>
    </source>
</evidence>
<dbReference type="InterPro" id="IPR019594">
    <property type="entry name" value="Glu/Gly-bd"/>
</dbReference>
<evidence type="ECO:0000256" key="7">
    <source>
        <dbReference type="ARBA" id="ARBA00023018"/>
    </source>
</evidence>
<dbReference type="Pfam" id="PF00060">
    <property type="entry name" value="Lig_chan"/>
    <property type="match status" value="1"/>
</dbReference>
<dbReference type="GO" id="GO:0004888">
    <property type="term" value="F:transmembrane signaling receptor activity"/>
    <property type="evidence" value="ECO:0007669"/>
    <property type="project" value="UniProtKB-ARBA"/>
</dbReference>